<accession>A0A1G7WF01</accession>
<proteinExistence type="predicted"/>
<dbReference type="RefSeq" id="WP_093367303.1">
    <property type="nucleotide sequence ID" value="NZ_FNCW01000005.1"/>
</dbReference>
<dbReference type="STRING" id="470826.SAMN04488027_105138"/>
<evidence type="ECO:0000256" key="3">
    <source>
        <dbReference type="ARBA" id="ARBA00023237"/>
    </source>
</evidence>
<name>A0A1G7WF01_9FLAO</name>
<dbReference type="InterPro" id="IPR036942">
    <property type="entry name" value="Beta-barrel_TonB_sf"/>
</dbReference>
<keyword evidence="3" id="KW-0998">Cell outer membrane</keyword>
<evidence type="ECO:0000313" key="6">
    <source>
        <dbReference type="Proteomes" id="UP000199296"/>
    </source>
</evidence>
<keyword evidence="6" id="KW-1185">Reference proteome</keyword>
<dbReference type="SUPFAM" id="SSF56935">
    <property type="entry name" value="Porins"/>
    <property type="match status" value="1"/>
</dbReference>
<dbReference type="Pfam" id="PF07715">
    <property type="entry name" value="Plug"/>
    <property type="match status" value="1"/>
</dbReference>
<keyword evidence="5" id="KW-0675">Receptor</keyword>
<gene>
    <name evidence="5" type="ORF">SAMN04488027_105138</name>
</gene>
<evidence type="ECO:0000256" key="1">
    <source>
        <dbReference type="ARBA" id="ARBA00004442"/>
    </source>
</evidence>
<evidence type="ECO:0000313" key="5">
    <source>
        <dbReference type="EMBL" id="SDG69750.1"/>
    </source>
</evidence>
<comment type="subcellular location">
    <subcellularLocation>
        <location evidence="1">Cell outer membrane</location>
    </subcellularLocation>
</comment>
<dbReference type="OrthoDB" id="9803050at2"/>
<dbReference type="Proteomes" id="UP000199296">
    <property type="component" value="Unassembled WGS sequence"/>
</dbReference>
<dbReference type="GO" id="GO:0009279">
    <property type="term" value="C:cell outer membrane"/>
    <property type="evidence" value="ECO:0007669"/>
    <property type="project" value="UniProtKB-SubCell"/>
</dbReference>
<dbReference type="AlphaFoldDB" id="A0A1G7WF01"/>
<keyword evidence="2" id="KW-0472">Membrane</keyword>
<evidence type="ECO:0000259" key="4">
    <source>
        <dbReference type="Pfam" id="PF07715"/>
    </source>
</evidence>
<evidence type="ECO:0000256" key="2">
    <source>
        <dbReference type="ARBA" id="ARBA00023136"/>
    </source>
</evidence>
<reference evidence="5 6" key="1">
    <citation type="submission" date="2016-10" db="EMBL/GenBank/DDBJ databases">
        <authorList>
            <person name="de Groot N.N."/>
        </authorList>
    </citation>
    <scope>NUCLEOTIDE SEQUENCE [LARGE SCALE GENOMIC DNA]</scope>
    <source>
        <strain evidence="5 6">DSM 19803</strain>
    </source>
</reference>
<dbReference type="EMBL" id="FNCW01000005">
    <property type="protein sequence ID" value="SDG69750.1"/>
    <property type="molecule type" value="Genomic_DNA"/>
</dbReference>
<organism evidence="5 6">
    <name type="scientific">Psychroflexus sediminis</name>
    <dbReference type="NCBI Taxonomy" id="470826"/>
    <lineage>
        <taxon>Bacteria</taxon>
        <taxon>Pseudomonadati</taxon>
        <taxon>Bacteroidota</taxon>
        <taxon>Flavobacteriia</taxon>
        <taxon>Flavobacteriales</taxon>
        <taxon>Flavobacteriaceae</taxon>
        <taxon>Psychroflexus</taxon>
    </lineage>
</organism>
<dbReference type="InterPro" id="IPR012910">
    <property type="entry name" value="Plug_dom"/>
</dbReference>
<sequence length="842" mass="96801">MSSSKLSTLVFFVAILILSGYNLQAQSQKKIELVVLLTSLENKFEVSFNYLHEDLKNIEVFSPGESYSLEEALGFIKKQLPLSFTFISEQSVAVNFLHSFKCLSFFDATSGKSIADVQVIYNKQTLGFSNSFGKVFVMDSVDLGKLHYSHPNYFNVDGSFEFSTSEVCEIFYLYPEIELDEIIIKEYLTKGIYLNSDHSLKIIPQEFGVLPGLINADVLHSLQYVPGIVNTNETIAQINVRGGTHDQNLILWNGSRMYQSGHFFGMISAINPLINHQIKVIKNGGSAFFNEGVSSVIDISSREHSQDYRRIFQLDFLSANAAVFLELNDNSDLQIAARKSLTDVFESPTYKGYTDKVFQNTEIQDLQLGNDNRITTQQELKFFDVSLQYAYEFNADNRLNFDVLAIQNQLTFDEVLETTSEQKRNDFEQGNFLANLSYKTKWNKRHSTAVAFNASFYRLEAFNQSVLSNQEVLQVNQVLDLKFSLKDSYKLSEYLHLDTGYQFNEVGVRNDNEVTSPEVILREKRVLTTHSGIAELEYNSRNKKLRTRLGIRGNLYSDFEDIRLEPRFNLSYQANRYWRWNVLGEIKNQTLTQVIDQQQDFLGVEKRRWILADEEDFPIINSQQIEVGVNFNKKGWLVQSSVYHKVIEGISTGSQGFQNQLEFLQLNGDYEVIGVEFLVQKQIDDFNFWFNFSLMDNTYDFKNFSPQQFANNFEITQSSAFGINYTADEINLSLGGRYFAGRPTTEIDTENPILTPDINPELNFLSPNASNLKDYFQLNLTASYQFQLKHSSIRTGFSILNLFNSTNLTQQFFRLNDFNTSVENVRIKSLEFTPNVFISFQF</sequence>
<protein>
    <submittedName>
        <fullName evidence="5">Outer membrane receptor for ferrienterochelin and colicins</fullName>
    </submittedName>
</protein>
<dbReference type="Gene3D" id="2.40.170.20">
    <property type="entry name" value="TonB-dependent receptor, beta-barrel domain"/>
    <property type="match status" value="1"/>
</dbReference>
<feature type="domain" description="TonB-dependent receptor plug" evidence="4">
    <location>
        <begin position="217"/>
        <end position="289"/>
    </location>
</feature>